<accession>A0A2K2DR50</accession>
<reference evidence="2" key="3">
    <citation type="submission" date="2018-08" db="UniProtKB">
        <authorList>
            <consortium name="EnsemblPlants"/>
        </authorList>
    </citation>
    <scope>IDENTIFICATION</scope>
    <source>
        <strain evidence="2">cv. Bd21</strain>
    </source>
</reference>
<reference evidence="1 2" key="1">
    <citation type="journal article" date="2010" name="Nature">
        <title>Genome sequencing and analysis of the model grass Brachypodium distachyon.</title>
        <authorList>
            <consortium name="International Brachypodium Initiative"/>
        </authorList>
    </citation>
    <scope>NUCLEOTIDE SEQUENCE [LARGE SCALE GENOMIC DNA]</scope>
    <source>
        <strain evidence="1 2">Bd21</strain>
    </source>
</reference>
<gene>
    <name evidence="1" type="ORF">BRADI_1g52737v3</name>
</gene>
<evidence type="ECO:0000313" key="1">
    <source>
        <dbReference type="EMBL" id="PNT76758.1"/>
    </source>
</evidence>
<dbReference type="InParanoid" id="A0A2K2DR50"/>
<reference evidence="1" key="2">
    <citation type="submission" date="2017-06" db="EMBL/GenBank/DDBJ databases">
        <title>WGS assembly of Brachypodium distachyon.</title>
        <authorList>
            <consortium name="The International Brachypodium Initiative"/>
            <person name="Lucas S."/>
            <person name="Harmon-Smith M."/>
            <person name="Lail K."/>
            <person name="Tice H."/>
            <person name="Grimwood J."/>
            <person name="Bruce D."/>
            <person name="Barry K."/>
            <person name="Shu S."/>
            <person name="Lindquist E."/>
            <person name="Wang M."/>
            <person name="Pitluck S."/>
            <person name="Vogel J.P."/>
            <person name="Garvin D.F."/>
            <person name="Mockler T.C."/>
            <person name="Schmutz J."/>
            <person name="Rokhsar D."/>
            <person name="Bevan M.W."/>
        </authorList>
    </citation>
    <scope>NUCLEOTIDE SEQUENCE</scope>
    <source>
        <strain evidence="1">Bd21</strain>
    </source>
</reference>
<evidence type="ECO:0000313" key="3">
    <source>
        <dbReference type="Proteomes" id="UP000008810"/>
    </source>
</evidence>
<dbReference type="EnsemblPlants" id="PNT76758">
    <property type="protein sequence ID" value="PNT76758"/>
    <property type="gene ID" value="BRADI_1g52737v3"/>
</dbReference>
<dbReference type="Proteomes" id="UP000008810">
    <property type="component" value="Chromosome 1"/>
</dbReference>
<sequence>MPPQSAAVGLVSAAAASGRGLGRPPVSATADLRPPLLSDPLRQETMSILIPSNSTGLLGRQGPGAMFSLTAIFATLHLFGERGLKNCLDFWIIPFSCSSLSTIEKG</sequence>
<dbReference type="EMBL" id="CM000880">
    <property type="protein sequence ID" value="PNT76758.1"/>
    <property type="molecule type" value="Genomic_DNA"/>
</dbReference>
<keyword evidence="3" id="KW-1185">Reference proteome</keyword>
<evidence type="ECO:0000313" key="2">
    <source>
        <dbReference type="EnsemblPlants" id="PNT76758"/>
    </source>
</evidence>
<proteinExistence type="predicted"/>
<dbReference type="AlphaFoldDB" id="A0A2K2DR50"/>
<organism evidence="1">
    <name type="scientific">Brachypodium distachyon</name>
    <name type="common">Purple false brome</name>
    <name type="synonym">Trachynia distachya</name>
    <dbReference type="NCBI Taxonomy" id="15368"/>
    <lineage>
        <taxon>Eukaryota</taxon>
        <taxon>Viridiplantae</taxon>
        <taxon>Streptophyta</taxon>
        <taxon>Embryophyta</taxon>
        <taxon>Tracheophyta</taxon>
        <taxon>Spermatophyta</taxon>
        <taxon>Magnoliopsida</taxon>
        <taxon>Liliopsida</taxon>
        <taxon>Poales</taxon>
        <taxon>Poaceae</taxon>
        <taxon>BOP clade</taxon>
        <taxon>Pooideae</taxon>
        <taxon>Stipodae</taxon>
        <taxon>Brachypodieae</taxon>
        <taxon>Brachypodium</taxon>
    </lineage>
</organism>
<name>A0A2K2DR50_BRADI</name>
<protein>
    <submittedName>
        <fullName evidence="1 2">Uncharacterized protein</fullName>
    </submittedName>
</protein>
<dbReference type="Gramene" id="PNT76758">
    <property type="protein sequence ID" value="PNT76758"/>
    <property type="gene ID" value="BRADI_1g52737v3"/>
</dbReference>